<feature type="domain" description="SEC7" evidence="1">
    <location>
        <begin position="1"/>
        <end position="157"/>
    </location>
</feature>
<dbReference type="Gene3D" id="1.10.1000.11">
    <property type="entry name" value="Arf Nucleotide-binding Site Opener,domain 2"/>
    <property type="match status" value="1"/>
</dbReference>
<keyword evidence="3" id="KW-1185">Reference proteome</keyword>
<dbReference type="PANTHER" id="PTHR10663">
    <property type="entry name" value="GUANYL-NUCLEOTIDE EXCHANGE FACTOR"/>
    <property type="match status" value="1"/>
</dbReference>
<evidence type="ECO:0000259" key="1">
    <source>
        <dbReference type="PROSITE" id="PS50190"/>
    </source>
</evidence>
<proteinExistence type="predicted"/>
<organism evidence="2 3">
    <name type="scientific">Fasciolopsis buskii</name>
    <dbReference type="NCBI Taxonomy" id="27845"/>
    <lineage>
        <taxon>Eukaryota</taxon>
        <taxon>Metazoa</taxon>
        <taxon>Spiralia</taxon>
        <taxon>Lophotrochozoa</taxon>
        <taxon>Platyhelminthes</taxon>
        <taxon>Trematoda</taxon>
        <taxon>Digenea</taxon>
        <taxon>Plagiorchiida</taxon>
        <taxon>Echinostomata</taxon>
        <taxon>Echinostomatoidea</taxon>
        <taxon>Fasciolidae</taxon>
        <taxon>Fasciolopsis</taxon>
    </lineage>
</organism>
<dbReference type="InterPro" id="IPR035999">
    <property type="entry name" value="Sec7_dom_sf"/>
</dbReference>
<evidence type="ECO:0000313" key="3">
    <source>
        <dbReference type="Proteomes" id="UP000728185"/>
    </source>
</evidence>
<dbReference type="Pfam" id="PF01369">
    <property type="entry name" value="Sec7"/>
    <property type="match status" value="1"/>
</dbReference>
<dbReference type="PANTHER" id="PTHR10663:SF372">
    <property type="entry name" value="F-BOX ONLY PROTEIN 8"/>
    <property type="match status" value="1"/>
</dbReference>
<dbReference type="Proteomes" id="UP000728185">
    <property type="component" value="Unassembled WGS sequence"/>
</dbReference>
<protein>
    <submittedName>
        <fullName evidence="2">F-box only protein 8</fullName>
    </submittedName>
</protein>
<name>A0A8E0RNX2_9TREM</name>
<dbReference type="AlphaFoldDB" id="A0A8E0RNX2"/>
<dbReference type="OrthoDB" id="430364at2759"/>
<dbReference type="GO" id="GO:0005085">
    <property type="term" value="F:guanyl-nucleotide exchange factor activity"/>
    <property type="evidence" value="ECO:0007669"/>
    <property type="project" value="InterPro"/>
</dbReference>
<gene>
    <name evidence="2" type="ORF">FBUS_04709</name>
</gene>
<sequence>MTKYGLLDDNLDDVVAYFHTAPGLDPVQRRRFLQKNPSVLNRLLDLKSYHKYVLPNALRGLFCELPAPVDEPGSMQFVTSLVSKFSTRFVECNPDLGLTEDEVYMLCFSLIMLSTDLWSPHVKNKMSKREFIRNTRHVTRTVRDDFLGHLYDNVYMVGHVVLSDLSGPPTPQPAIRSILV</sequence>
<dbReference type="InterPro" id="IPR000904">
    <property type="entry name" value="Sec7_dom"/>
</dbReference>
<accession>A0A8E0RNX2</accession>
<dbReference type="PROSITE" id="PS50190">
    <property type="entry name" value="SEC7"/>
    <property type="match status" value="1"/>
</dbReference>
<dbReference type="SUPFAM" id="SSF48425">
    <property type="entry name" value="Sec7 domain"/>
    <property type="match status" value="1"/>
</dbReference>
<dbReference type="GO" id="GO:0032012">
    <property type="term" value="P:regulation of ARF protein signal transduction"/>
    <property type="evidence" value="ECO:0007669"/>
    <property type="project" value="InterPro"/>
</dbReference>
<dbReference type="SMART" id="SM00222">
    <property type="entry name" value="Sec7"/>
    <property type="match status" value="1"/>
</dbReference>
<dbReference type="EMBL" id="LUCM01008294">
    <property type="protein sequence ID" value="KAA0188649.1"/>
    <property type="molecule type" value="Genomic_DNA"/>
</dbReference>
<comment type="caution">
    <text evidence="2">The sequence shown here is derived from an EMBL/GenBank/DDBJ whole genome shotgun (WGS) entry which is preliminary data.</text>
</comment>
<evidence type="ECO:0000313" key="2">
    <source>
        <dbReference type="EMBL" id="KAA0188649.1"/>
    </source>
</evidence>
<dbReference type="InterPro" id="IPR023394">
    <property type="entry name" value="Sec7_C_sf"/>
</dbReference>
<reference evidence="2" key="1">
    <citation type="submission" date="2019-05" db="EMBL/GenBank/DDBJ databases">
        <title>Annotation for the trematode Fasciolopsis buski.</title>
        <authorList>
            <person name="Choi Y.-J."/>
        </authorList>
    </citation>
    <scope>NUCLEOTIDE SEQUENCE</scope>
    <source>
        <strain evidence="2">HT</strain>
        <tissue evidence="2">Whole worm</tissue>
    </source>
</reference>